<feature type="compositionally biased region" description="Low complexity" evidence="1">
    <location>
        <begin position="195"/>
        <end position="221"/>
    </location>
</feature>
<proteinExistence type="predicted"/>
<evidence type="ECO:0000256" key="1">
    <source>
        <dbReference type="SAM" id="MobiDB-lite"/>
    </source>
</evidence>
<evidence type="ECO:0008006" key="4">
    <source>
        <dbReference type="Google" id="ProtNLM"/>
    </source>
</evidence>
<comment type="caution">
    <text evidence="2">The sequence shown here is derived from an EMBL/GenBank/DDBJ whole genome shotgun (WGS) entry which is preliminary data.</text>
</comment>
<evidence type="ECO:0000313" key="2">
    <source>
        <dbReference type="EMBL" id="KAA0912604.1"/>
    </source>
</evidence>
<dbReference type="Proteomes" id="UP000324965">
    <property type="component" value="Unassembled WGS sequence"/>
</dbReference>
<organism evidence="2 3">
    <name type="scientific">Streptomyces apricus</name>
    <dbReference type="NCBI Taxonomy" id="1828112"/>
    <lineage>
        <taxon>Bacteria</taxon>
        <taxon>Bacillati</taxon>
        <taxon>Actinomycetota</taxon>
        <taxon>Actinomycetes</taxon>
        <taxon>Kitasatosporales</taxon>
        <taxon>Streptomycetaceae</taxon>
        <taxon>Streptomyces</taxon>
    </lineage>
</organism>
<gene>
    <name evidence="2" type="ORF">FGF04_38780</name>
</gene>
<feature type="non-terminal residue" evidence="2">
    <location>
        <position position="239"/>
    </location>
</feature>
<feature type="region of interest" description="Disordered" evidence="1">
    <location>
        <begin position="187"/>
        <end position="239"/>
    </location>
</feature>
<protein>
    <recommendedName>
        <fullName evidence="4">N-acetylmuramoyl-L-alanine amidase</fullName>
    </recommendedName>
</protein>
<keyword evidence="3" id="KW-1185">Reference proteome</keyword>
<sequence>MKRRAWLTIGAVVLGGAGVVTYAVANPGDGPSADAARAKRPVKVHELRMESAGAGRREVGRTSTQQFSLLGVSWTGTRTELDGTAQVRTRSLATGAWTGWQDLDLEPHPVDEAEPGAGQARGASDPLWVGPSDGVEARVVAAGGTSSGLPAGLELALVDPGVTSAEAKNEALGTGAGAATAAGTSLENAAFAAEDPTGSATPADPADPAADPSSPDATEPAGTGPASGTATEPEPEPTG</sequence>
<reference evidence="2 3" key="1">
    <citation type="submission" date="2019-05" db="EMBL/GenBank/DDBJ databases">
        <authorList>
            <person name="Hariharan J."/>
            <person name="Choudoir M.J."/>
            <person name="Diebold P."/>
            <person name="Panke-Buisse K."/>
            <person name="Buckley D.H."/>
        </authorList>
    </citation>
    <scope>NUCLEOTIDE SEQUENCE [LARGE SCALE GENOMIC DNA]</scope>
    <source>
        <strain evidence="2 3">SUN51</strain>
    </source>
</reference>
<evidence type="ECO:0000313" key="3">
    <source>
        <dbReference type="Proteomes" id="UP000324965"/>
    </source>
</evidence>
<dbReference type="AlphaFoldDB" id="A0A5A9Z630"/>
<accession>A0A5A9Z630</accession>
<name>A0A5A9Z630_9ACTN</name>
<dbReference type="EMBL" id="VDFC01000154">
    <property type="protein sequence ID" value="KAA0912604.1"/>
    <property type="molecule type" value="Genomic_DNA"/>
</dbReference>